<feature type="compositionally biased region" description="Pro residues" evidence="1">
    <location>
        <begin position="13"/>
        <end position="33"/>
    </location>
</feature>
<organism evidence="3 4">
    <name type="scientific">Lolium multiflorum</name>
    <name type="common">Italian ryegrass</name>
    <name type="synonym">Lolium perenne subsp. multiflorum</name>
    <dbReference type="NCBI Taxonomy" id="4521"/>
    <lineage>
        <taxon>Eukaryota</taxon>
        <taxon>Viridiplantae</taxon>
        <taxon>Streptophyta</taxon>
        <taxon>Embryophyta</taxon>
        <taxon>Tracheophyta</taxon>
        <taxon>Spermatophyta</taxon>
        <taxon>Magnoliopsida</taxon>
        <taxon>Liliopsida</taxon>
        <taxon>Poales</taxon>
        <taxon>Poaceae</taxon>
        <taxon>BOP clade</taxon>
        <taxon>Pooideae</taxon>
        <taxon>Poodae</taxon>
        <taxon>Poeae</taxon>
        <taxon>Poeae Chloroplast Group 2 (Poeae type)</taxon>
        <taxon>Loliodinae</taxon>
        <taxon>Loliinae</taxon>
        <taxon>Lolium</taxon>
    </lineage>
</organism>
<evidence type="ECO:0000259" key="2">
    <source>
        <dbReference type="PROSITE" id="PS50053"/>
    </source>
</evidence>
<dbReference type="SUPFAM" id="SSF54236">
    <property type="entry name" value="Ubiquitin-like"/>
    <property type="match status" value="1"/>
</dbReference>
<accession>A0AAD8X7Q2</accession>
<protein>
    <recommendedName>
        <fullName evidence="2">Ubiquitin-like domain-containing protein</fullName>
    </recommendedName>
</protein>
<proteinExistence type="predicted"/>
<dbReference type="EMBL" id="JAUUTY010000001">
    <property type="protein sequence ID" value="KAK1697277.1"/>
    <property type="molecule type" value="Genomic_DNA"/>
</dbReference>
<dbReference type="Gene3D" id="3.10.20.90">
    <property type="entry name" value="Phosphatidylinositol 3-kinase Catalytic Subunit, Chain A, domain 1"/>
    <property type="match status" value="1"/>
</dbReference>
<dbReference type="InterPro" id="IPR035563">
    <property type="entry name" value="SF3As1_ubi"/>
</dbReference>
<dbReference type="GO" id="GO:0071013">
    <property type="term" value="C:catalytic step 2 spliceosome"/>
    <property type="evidence" value="ECO:0007669"/>
    <property type="project" value="TreeGrafter"/>
</dbReference>
<name>A0AAD8X7Q2_LOLMU</name>
<dbReference type="GO" id="GO:0003723">
    <property type="term" value="F:RNA binding"/>
    <property type="evidence" value="ECO:0007669"/>
    <property type="project" value="InterPro"/>
</dbReference>
<dbReference type="GO" id="GO:0005686">
    <property type="term" value="C:U2 snRNP"/>
    <property type="evidence" value="ECO:0007669"/>
    <property type="project" value="TreeGrafter"/>
</dbReference>
<dbReference type="GO" id="GO:0045292">
    <property type="term" value="P:mRNA cis splicing, via spliceosome"/>
    <property type="evidence" value="ECO:0007669"/>
    <property type="project" value="InterPro"/>
</dbReference>
<dbReference type="InterPro" id="IPR045146">
    <property type="entry name" value="SF3A1"/>
</dbReference>
<evidence type="ECO:0000313" key="3">
    <source>
        <dbReference type="EMBL" id="KAK1697277.1"/>
    </source>
</evidence>
<dbReference type="GO" id="GO:0000381">
    <property type="term" value="P:regulation of alternative mRNA splicing, via spliceosome"/>
    <property type="evidence" value="ECO:0007669"/>
    <property type="project" value="TreeGrafter"/>
</dbReference>
<feature type="compositionally biased region" description="Basic and acidic residues" evidence="1">
    <location>
        <begin position="36"/>
        <end position="45"/>
    </location>
</feature>
<dbReference type="FunFam" id="3.10.20.90:FF:000178">
    <property type="entry name" value="Probable splicing factor 3A subunit 1"/>
    <property type="match status" value="1"/>
</dbReference>
<feature type="domain" description="Ubiquitin-like" evidence="2">
    <location>
        <begin position="89"/>
        <end position="145"/>
    </location>
</feature>
<evidence type="ECO:0000256" key="1">
    <source>
        <dbReference type="SAM" id="MobiDB-lite"/>
    </source>
</evidence>
<dbReference type="SMART" id="SM00213">
    <property type="entry name" value="UBQ"/>
    <property type="match status" value="1"/>
</dbReference>
<dbReference type="Proteomes" id="UP001231189">
    <property type="component" value="Unassembled WGS sequence"/>
</dbReference>
<dbReference type="InterPro" id="IPR029071">
    <property type="entry name" value="Ubiquitin-like_domsf"/>
</dbReference>
<evidence type="ECO:0000313" key="4">
    <source>
        <dbReference type="Proteomes" id="UP001231189"/>
    </source>
</evidence>
<dbReference type="Pfam" id="PF00240">
    <property type="entry name" value="ubiquitin"/>
    <property type="match status" value="1"/>
</dbReference>
<dbReference type="PANTHER" id="PTHR15316:SF1">
    <property type="entry name" value="SPLICING FACTOR 3A SUBUNIT 1"/>
    <property type="match status" value="1"/>
</dbReference>
<dbReference type="InterPro" id="IPR000626">
    <property type="entry name" value="Ubiquitin-like_dom"/>
</dbReference>
<dbReference type="PROSITE" id="PS50053">
    <property type="entry name" value="UBIQUITIN_2"/>
    <property type="match status" value="1"/>
</dbReference>
<comment type="caution">
    <text evidence="3">The sequence shown here is derived from an EMBL/GenBank/DDBJ whole genome shotgun (WGS) entry which is preliminary data.</text>
</comment>
<keyword evidence="4" id="KW-1185">Reference proteome</keyword>
<gene>
    <name evidence="3" type="ORF">QYE76_013974</name>
</gene>
<dbReference type="CDD" id="cd01800">
    <property type="entry name" value="Ubl_SF3a120"/>
    <property type="match status" value="1"/>
</dbReference>
<reference evidence="3" key="1">
    <citation type="submission" date="2023-07" db="EMBL/GenBank/DDBJ databases">
        <title>A chromosome-level genome assembly of Lolium multiflorum.</title>
        <authorList>
            <person name="Chen Y."/>
            <person name="Copetti D."/>
            <person name="Kolliker R."/>
            <person name="Studer B."/>
        </authorList>
    </citation>
    <scope>NUCLEOTIDE SEQUENCE</scope>
    <source>
        <strain evidence="3">02402/16</strain>
        <tissue evidence="3">Leaf</tissue>
    </source>
</reference>
<feature type="region of interest" description="Disordered" evidence="1">
    <location>
        <begin position="1"/>
        <end position="47"/>
    </location>
</feature>
<dbReference type="AlphaFoldDB" id="A0AAD8X7Q2"/>
<dbReference type="PANTHER" id="PTHR15316">
    <property type="entry name" value="SPLICEOSOME ASSOCIATED PROTEIN 114/SWAP SPLICING FACTOR-RELATED"/>
    <property type="match status" value="1"/>
</dbReference>
<sequence>MQTMPTMVNPIGIPQPPPPLPPQPPAEEQPPLPDEPEPKRPRTDDASLIPAEQFLAQHLGPARISVSVPSLDEGNLQGQVLEIPVQTLSDTVGSLKEQIAGELQLPANKQKLSVRTSFLKDNLSLAYYNVGPGVVINLALRELGGRKK</sequence>
<dbReference type="GO" id="GO:0071004">
    <property type="term" value="C:U2-type prespliceosome"/>
    <property type="evidence" value="ECO:0007669"/>
    <property type="project" value="TreeGrafter"/>
</dbReference>